<name>A0A6A3BKT6_HIBSY</name>
<comment type="caution">
    <text evidence="1">The sequence shown here is derived from an EMBL/GenBank/DDBJ whole genome shotgun (WGS) entry which is preliminary data.</text>
</comment>
<keyword evidence="2" id="KW-1185">Reference proteome</keyword>
<gene>
    <name evidence="1" type="ORF">F3Y22_tig00110056pilonHSYRG00010</name>
</gene>
<reference evidence="1" key="1">
    <citation type="submission" date="2019-09" db="EMBL/GenBank/DDBJ databases">
        <title>Draft genome information of white flower Hibiscus syriacus.</title>
        <authorList>
            <person name="Kim Y.-M."/>
        </authorList>
    </citation>
    <scope>NUCLEOTIDE SEQUENCE [LARGE SCALE GENOMIC DNA]</scope>
    <source>
        <strain evidence="1">YM2019G1</strain>
    </source>
</reference>
<dbReference type="AlphaFoldDB" id="A0A6A3BKT6"/>
<sequence length="192" mass="21400">MFHEQAAPAAATSIPIASVSRHFPTSILSQEQHNDVRAPSVLQFFKEDKAYPEVTNEQIENSTTLLEGKASNNFVRLGSEQQLLQWPDLTDTEEIMNVEPSNIVALAKKALSASKQAAALAEYLKLDFDDSLSSSLESVDSSTLPVEEEEAVTVKSTRHFERQSKRRRQSKFTVSETYSSRKTCLSQSSLFL</sequence>
<protein>
    <submittedName>
        <fullName evidence="1">Pentatricopeptide repeat superfamily protein</fullName>
    </submittedName>
</protein>
<evidence type="ECO:0000313" key="2">
    <source>
        <dbReference type="Proteomes" id="UP000436088"/>
    </source>
</evidence>
<dbReference type="EMBL" id="VEPZ02000829">
    <property type="protein sequence ID" value="KAE8717234.1"/>
    <property type="molecule type" value="Genomic_DNA"/>
</dbReference>
<organism evidence="1 2">
    <name type="scientific">Hibiscus syriacus</name>
    <name type="common">Rose of Sharon</name>
    <dbReference type="NCBI Taxonomy" id="106335"/>
    <lineage>
        <taxon>Eukaryota</taxon>
        <taxon>Viridiplantae</taxon>
        <taxon>Streptophyta</taxon>
        <taxon>Embryophyta</taxon>
        <taxon>Tracheophyta</taxon>
        <taxon>Spermatophyta</taxon>
        <taxon>Magnoliopsida</taxon>
        <taxon>eudicotyledons</taxon>
        <taxon>Gunneridae</taxon>
        <taxon>Pentapetalae</taxon>
        <taxon>rosids</taxon>
        <taxon>malvids</taxon>
        <taxon>Malvales</taxon>
        <taxon>Malvaceae</taxon>
        <taxon>Malvoideae</taxon>
        <taxon>Hibiscus</taxon>
    </lineage>
</organism>
<evidence type="ECO:0000313" key="1">
    <source>
        <dbReference type="EMBL" id="KAE8717234.1"/>
    </source>
</evidence>
<proteinExistence type="predicted"/>
<dbReference type="Proteomes" id="UP000436088">
    <property type="component" value="Unassembled WGS sequence"/>
</dbReference>
<accession>A0A6A3BKT6</accession>